<gene>
    <name evidence="9 10" type="primary">secE</name>
    <name evidence="10" type="ORF">NCTC12742_01289</name>
</gene>
<keyword evidence="8 9" id="KW-0472">Membrane</keyword>
<dbReference type="KEGG" id="nwe:SAMEA3174300_1914"/>
<evidence type="ECO:0000256" key="7">
    <source>
        <dbReference type="ARBA" id="ARBA00023010"/>
    </source>
</evidence>
<keyword evidence="6 9" id="KW-1133">Transmembrane helix</keyword>
<evidence type="ECO:0000256" key="6">
    <source>
        <dbReference type="ARBA" id="ARBA00022989"/>
    </source>
</evidence>
<dbReference type="HAMAP" id="MF_00422">
    <property type="entry name" value="SecE"/>
    <property type="match status" value="1"/>
</dbReference>
<comment type="subcellular location">
    <subcellularLocation>
        <location evidence="1">Membrane</location>
    </subcellularLocation>
</comment>
<keyword evidence="4 9" id="KW-0812">Transmembrane</keyword>
<evidence type="ECO:0000313" key="10">
    <source>
        <dbReference type="EMBL" id="VEJ51401.1"/>
    </source>
</evidence>
<reference evidence="10 11" key="1">
    <citation type="submission" date="2018-12" db="EMBL/GenBank/DDBJ databases">
        <authorList>
            <consortium name="Pathogen Informatics"/>
        </authorList>
    </citation>
    <scope>NUCLEOTIDE SEQUENCE [LARGE SCALE GENOMIC DNA]</scope>
    <source>
        <strain evidence="10 11">NCTC12742</strain>
    </source>
</reference>
<protein>
    <recommendedName>
        <fullName evidence="9">Protein translocase subunit SecE</fullName>
    </recommendedName>
</protein>
<dbReference type="PANTHER" id="PTHR33910">
    <property type="entry name" value="PROTEIN TRANSLOCASE SUBUNIT SECE"/>
    <property type="match status" value="1"/>
</dbReference>
<dbReference type="OrthoDB" id="9806365at2"/>
<evidence type="ECO:0000256" key="1">
    <source>
        <dbReference type="ARBA" id="ARBA00004370"/>
    </source>
</evidence>
<dbReference type="GO" id="GO:0008320">
    <property type="term" value="F:protein transmembrane transporter activity"/>
    <property type="evidence" value="ECO:0007669"/>
    <property type="project" value="UniProtKB-UniRule"/>
</dbReference>
<organism evidence="10 11">
    <name type="scientific">Neisseria weaveri</name>
    <dbReference type="NCBI Taxonomy" id="28091"/>
    <lineage>
        <taxon>Bacteria</taxon>
        <taxon>Pseudomonadati</taxon>
        <taxon>Pseudomonadota</taxon>
        <taxon>Betaproteobacteria</taxon>
        <taxon>Neisseriales</taxon>
        <taxon>Neisseriaceae</taxon>
        <taxon>Neisseria</taxon>
    </lineage>
</organism>
<keyword evidence="7 9" id="KW-0811">Translocation</keyword>
<feature type="transmembrane region" description="Helical" evidence="9">
    <location>
        <begin position="21"/>
        <end position="39"/>
    </location>
</feature>
<sequence>MIEQLSHDSKKSSRFFEVAKFLLACVFVVSGIWGFYYLVDSPSYVRVLLPFAGILLALVIVFYWCESGKKFLRYIRDSYTEFKKVVWLPRNDAMRMTGFVIVFVAILSVFIYLADSAVSWLFFDILLKRG</sequence>
<dbReference type="GO" id="GO:0065002">
    <property type="term" value="P:intracellular protein transmembrane transport"/>
    <property type="evidence" value="ECO:0007669"/>
    <property type="project" value="UniProtKB-UniRule"/>
</dbReference>
<evidence type="ECO:0000256" key="9">
    <source>
        <dbReference type="HAMAP-Rule" id="MF_00422"/>
    </source>
</evidence>
<name>A0A448VNS0_9NEIS</name>
<evidence type="ECO:0000256" key="3">
    <source>
        <dbReference type="ARBA" id="ARBA00022475"/>
    </source>
</evidence>
<keyword evidence="11" id="KW-1185">Reference proteome</keyword>
<dbReference type="InterPro" id="IPR005807">
    <property type="entry name" value="SecE_bac"/>
</dbReference>
<feature type="transmembrane region" description="Helical" evidence="9">
    <location>
        <begin position="45"/>
        <end position="65"/>
    </location>
</feature>
<comment type="caution">
    <text evidence="9">Lacks conserved residue(s) required for the propagation of feature annotation.</text>
</comment>
<dbReference type="STRING" id="28091.SAMEA3174300_01914"/>
<keyword evidence="5 9" id="KW-0653">Protein transport</keyword>
<dbReference type="PANTHER" id="PTHR33910:SF1">
    <property type="entry name" value="PROTEIN TRANSLOCASE SUBUNIT SECE"/>
    <property type="match status" value="1"/>
</dbReference>
<dbReference type="NCBIfam" id="TIGR00964">
    <property type="entry name" value="secE_bact"/>
    <property type="match status" value="1"/>
</dbReference>
<dbReference type="GO" id="GO:0009306">
    <property type="term" value="P:protein secretion"/>
    <property type="evidence" value="ECO:0007669"/>
    <property type="project" value="UniProtKB-UniRule"/>
</dbReference>
<proteinExistence type="inferred from homology"/>
<keyword evidence="3 9" id="KW-1003">Cell membrane</keyword>
<dbReference type="GO" id="GO:0005886">
    <property type="term" value="C:plasma membrane"/>
    <property type="evidence" value="ECO:0007669"/>
    <property type="project" value="UniProtKB-UniRule"/>
</dbReference>
<keyword evidence="2 9" id="KW-0813">Transport</keyword>
<comment type="function">
    <text evidence="9">Essential subunit of the Sec protein translocation channel SecYEG. Clamps together the 2 halves of SecY. May contact the channel plug during translocation.</text>
</comment>
<dbReference type="GO" id="GO:0006605">
    <property type="term" value="P:protein targeting"/>
    <property type="evidence" value="ECO:0007669"/>
    <property type="project" value="UniProtKB-UniRule"/>
</dbReference>
<comment type="subunit">
    <text evidence="9">Component of the Sec protein translocase complex. Heterotrimer consisting of SecY, SecE and SecG subunits. The heterotrimers can form oligomers, although 1 heterotrimer is thought to be able to translocate proteins. Interacts with the ribosome. Interacts with SecDF, and other proteins may be involved. Interacts with SecA.</text>
</comment>
<comment type="similarity">
    <text evidence="9">Belongs to the SecE/SEC61-gamma family.</text>
</comment>
<dbReference type="EMBL" id="LR134533">
    <property type="protein sequence ID" value="VEJ51401.1"/>
    <property type="molecule type" value="Genomic_DNA"/>
</dbReference>
<dbReference type="Pfam" id="PF00584">
    <property type="entry name" value="SecE"/>
    <property type="match status" value="1"/>
</dbReference>
<evidence type="ECO:0000256" key="2">
    <source>
        <dbReference type="ARBA" id="ARBA00022448"/>
    </source>
</evidence>
<dbReference type="Gene3D" id="1.20.5.1030">
    <property type="entry name" value="Preprotein translocase secy subunit"/>
    <property type="match status" value="1"/>
</dbReference>
<dbReference type="InterPro" id="IPR038379">
    <property type="entry name" value="SecE_sf"/>
</dbReference>
<dbReference type="AlphaFoldDB" id="A0A448VNS0"/>
<evidence type="ECO:0000256" key="4">
    <source>
        <dbReference type="ARBA" id="ARBA00022692"/>
    </source>
</evidence>
<dbReference type="Proteomes" id="UP000272771">
    <property type="component" value="Chromosome"/>
</dbReference>
<accession>A0A448VNS0</accession>
<evidence type="ECO:0000313" key="11">
    <source>
        <dbReference type="Proteomes" id="UP000272771"/>
    </source>
</evidence>
<dbReference type="GO" id="GO:0043952">
    <property type="term" value="P:protein transport by the Sec complex"/>
    <property type="evidence" value="ECO:0007669"/>
    <property type="project" value="UniProtKB-UniRule"/>
</dbReference>
<evidence type="ECO:0000256" key="5">
    <source>
        <dbReference type="ARBA" id="ARBA00022927"/>
    </source>
</evidence>
<dbReference type="InterPro" id="IPR001901">
    <property type="entry name" value="Translocase_SecE/Sec61-g"/>
</dbReference>
<evidence type="ECO:0000256" key="8">
    <source>
        <dbReference type="ARBA" id="ARBA00023136"/>
    </source>
</evidence>
<feature type="transmembrane region" description="Helical" evidence="9">
    <location>
        <begin position="99"/>
        <end position="123"/>
    </location>
</feature>